<accession>A0A6N8IWE9</accession>
<name>A0A6N8IWE9_9BURK</name>
<dbReference type="Proteomes" id="UP000469385">
    <property type="component" value="Unassembled WGS sequence"/>
</dbReference>
<sequence>MVKYVKIDPASGEMVLLVKASPQARMPRRHQSGTVIACTIKGRWQYLEHDWVAEPGSVVYSGPGECKTAQALGGDEDILVLKVVVGDLAFLDDRGEVLAIENCETGLHRYKEHCRSAGIPARDLANLS</sequence>
<dbReference type="RefSeq" id="WP_157398981.1">
    <property type="nucleotide sequence ID" value="NZ_WSEL01000009.1"/>
</dbReference>
<comment type="caution">
    <text evidence="1">The sequence shown here is derived from an EMBL/GenBank/DDBJ whole genome shotgun (WGS) entry which is preliminary data.</text>
</comment>
<evidence type="ECO:0000313" key="1">
    <source>
        <dbReference type="EMBL" id="MVQ30875.1"/>
    </source>
</evidence>
<protein>
    <submittedName>
        <fullName evidence="1">Cupin</fullName>
    </submittedName>
</protein>
<proteinExistence type="predicted"/>
<organism evidence="1 2">
    <name type="scientific">Ramlibacter pinisoli</name>
    <dbReference type="NCBI Taxonomy" id="2682844"/>
    <lineage>
        <taxon>Bacteria</taxon>
        <taxon>Pseudomonadati</taxon>
        <taxon>Pseudomonadota</taxon>
        <taxon>Betaproteobacteria</taxon>
        <taxon>Burkholderiales</taxon>
        <taxon>Comamonadaceae</taxon>
        <taxon>Ramlibacter</taxon>
    </lineage>
</organism>
<dbReference type="AlphaFoldDB" id="A0A6N8IWE9"/>
<dbReference type="InterPro" id="IPR014710">
    <property type="entry name" value="RmlC-like_jellyroll"/>
</dbReference>
<dbReference type="EMBL" id="WSEL01000009">
    <property type="protein sequence ID" value="MVQ30875.1"/>
    <property type="molecule type" value="Genomic_DNA"/>
</dbReference>
<dbReference type="SUPFAM" id="SSF51182">
    <property type="entry name" value="RmlC-like cupins"/>
    <property type="match status" value="1"/>
</dbReference>
<keyword evidence="2" id="KW-1185">Reference proteome</keyword>
<reference evidence="1 2" key="1">
    <citation type="submission" date="2019-12" db="EMBL/GenBank/DDBJ databases">
        <authorList>
            <person name="Huq M.A."/>
        </authorList>
    </citation>
    <scope>NUCLEOTIDE SEQUENCE [LARGE SCALE GENOMIC DNA]</scope>
    <source>
        <strain evidence="1 2">MAH-25</strain>
    </source>
</reference>
<gene>
    <name evidence="1" type="ORF">GON04_15550</name>
</gene>
<dbReference type="InterPro" id="IPR011051">
    <property type="entry name" value="RmlC_Cupin_sf"/>
</dbReference>
<dbReference type="Gene3D" id="2.60.120.10">
    <property type="entry name" value="Jelly Rolls"/>
    <property type="match status" value="1"/>
</dbReference>
<evidence type="ECO:0000313" key="2">
    <source>
        <dbReference type="Proteomes" id="UP000469385"/>
    </source>
</evidence>
<dbReference type="CDD" id="cd20302">
    <property type="entry name" value="cupin_DAD"/>
    <property type="match status" value="1"/>
</dbReference>